<dbReference type="Pfam" id="PF07258">
    <property type="entry name" value="COMM_domain"/>
    <property type="match status" value="1"/>
</dbReference>
<proteinExistence type="inferred from homology"/>
<dbReference type="AlphaFoldDB" id="A0A6I8NT08"/>
<reference evidence="5 6" key="1">
    <citation type="journal article" date="2008" name="Nature">
        <title>Genome analysis of the platypus reveals unique signatures of evolution.</title>
        <authorList>
            <person name="Warren W.C."/>
            <person name="Hillier L.W."/>
            <person name="Marshall Graves J.A."/>
            <person name="Birney E."/>
            <person name="Ponting C.P."/>
            <person name="Grutzner F."/>
            <person name="Belov K."/>
            <person name="Miller W."/>
            <person name="Clarke L."/>
            <person name="Chinwalla A.T."/>
            <person name="Yang S.P."/>
            <person name="Heger A."/>
            <person name="Locke D.P."/>
            <person name="Miethke P."/>
            <person name="Waters P.D."/>
            <person name="Veyrunes F."/>
            <person name="Fulton L."/>
            <person name="Fulton B."/>
            <person name="Graves T."/>
            <person name="Wallis J."/>
            <person name="Puente X.S."/>
            <person name="Lopez-Otin C."/>
            <person name="Ordonez G.R."/>
            <person name="Eichler E.E."/>
            <person name="Chen L."/>
            <person name="Cheng Z."/>
            <person name="Deakin J.E."/>
            <person name="Alsop A."/>
            <person name="Thompson K."/>
            <person name="Kirby P."/>
            <person name="Papenfuss A.T."/>
            <person name="Wakefield M.J."/>
            <person name="Olender T."/>
            <person name="Lancet D."/>
            <person name="Huttley G.A."/>
            <person name="Smit A.F."/>
            <person name="Pask A."/>
            <person name="Temple-Smith P."/>
            <person name="Batzer M.A."/>
            <person name="Walker J.A."/>
            <person name="Konkel M.K."/>
            <person name="Harris R.S."/>
            <person name="Whittington C.M."/>
            <person name="Wong E.S."/>
            <person name="Gemmell N.J."/>
            <person name="Buschiazzo E."/>
            <person name="Vargas Jentzsch I.M."/>
            <person name="Merkel A."/>
            <person name="Schmitz J."/>
            <person name="Zemann A."/>
            <person name="Churakov G."/>
            <person name="Kriegs J.O."/>
            <person name="Brosius J."/>
            <person name="Murchison E.P."/>
            <person name="Sachidanandam R."/>
            <person name="Smith C."/>
            <person name="Hannon G.J."/>
            <person name="Tsend-Ayush E."/>
            <person name="McMillan D."/>
            <person name="Attenborough R."/>
            <person name="Rens W."/>
            <person name="Ferguson-Smith M."/>
            <person name="Lefevre C.M."/>
            <person name="Sharp J.A."/>
            <person name="Nicholas K.R."/>
            <person name="Ray D.A."/>
            <person name="Kube M."/>
            <person name="Reinhardt R."/>
            <person name="Pringle T.H."/>
            <person name="Taylor J."/>
            <person name="Jones R.C."/>
            <person name="Nixon B."/>
            <person name="Dacheux J.L."/>
            <person name="Niwa H."/>
            <person name="Sekita Y."/>
            <person name="Huang X."/>
            <person name="Stark A."/>
            <person name="Kheradpour P."/>
            <person name="Kellis M."/>
            <person name="Flicek P."/>
            <person name="Chen Y."/>
            <person name="Webber C."/>
            <person name="Hardison R."/>
            <person name="Nelson J."/>
            <person name="Hallsworth-Pepin K."/>
            <person name="Delehaunty K."/>
            <person name="Markovic C."/>
            <person name="Minx P."/>
            <person name="Feng Y."/>
            <person name="Kremitzki C."/>
            <person name="Mitreva M."/>
            <person name="Glasscock J."/>
            <person name="Wylie T."/>
            <person name="Wohldmann P."/>
            <person name="Thiru P."/>
            <person name="Nhan M.N."/>
            <person name="Pohl C.S."/>
            <person name="Smith S.M."/>
            <person name="Hou S."/>
            <person name="Nefedov M."/>
            <person name="de Jong P.J."/>
            <person name="Renfree M.B."/>
            <person name="Mardis E.R."/>
            <person name="Wilson R.K."/>
        </authorList>
    </citation>
    <scope>NUCLEOTIDE SEQUENCE [LARGE SCALE GENOMIC DNA]</scope>
    <source>
        <strain evidence="5 6">Glennie</strain>
    </source>
</reference>
<organism evidence="5 6">
    <name type="scientific">Ornithorhynchus anatinus</name>
    <name type="common">Duckbill platypus</name>
    <dbReference type="NCBI Taxonomy" id="9258"/>
    <lineage>
        <taxon>Eukaryota</taxon>
        <taxon>Metazoa</taxon>
        <taxon>Chordata</taxon>
        <taxon>Craniata</taxon>
        <taxon>Vertebrata</taxon>
        <taxon>Euteleostomi</taxon>
        <taxon>Mammalia</taxon>
        <taxon>Monotremata</taxon>
        <taxon>Ornithorhynchidae</taxon>
        <taxon>Ornithorhynchus</taxon>
    </lineage>
</organism>
<feature type="compositionally biased region" description="Gly residues" evidence="3">
    <location>
        <begin position="86"/>
        <end position="97"/>
    </location>
</feature>
<dbReference type="PROSITE" id="PS51269">
    <property type="entry name" value="COMM"/>
    <property type="match status" value="1"/>
</dbReference>
<evidence type="ECO:0000256" key="2">
    <source>
        <dbReference type="ARBA" id="ARBA00093452"/>
    </source>
</evidence>
<gene>
    <name evidence="5" type="primary">COMMD5</name>
</gene>
<name>A0A6I8NT08_ORNAN</name>
<dbReference type="Bgee" id="ENSOANG00000041225">
    <property type="expression patterns" value="Expressed in heart and 8 other cell types or tissues"/>
</dbReference>
<reference evidence="5" key="3">
    <citation type="submission" date="2025-09" db="UniProtKB">
        <authorList>
            <consortium name="Ensembl"/>
        </authorList>
    </citation>
    <scope>IDENTIFICATION</scope>
    <source>
        <strain evidence="5">Glennie</strain>
    </source>
</reference>
<accession>A0A6I8NT08</accession>
<dbReference type="Ensembl" id="ENSOANT00000069255.1">
    <property type="protein sequence ID" value="ENSOANP00000043688.1"/>
    <property type="gene ID" value="ENSOANG00000041225.1"/>
</dbReference>
<dbReference type="Pfam" id="PF21672">
    <property type="entry name" value="COMM_HN"/>
    <property type="match status" value="1"/>
</dbReference>
<feature type="domain" description="COMM" evidence="4">
    <location>
        <begin position="261"/>
        <end position="325"/>
    </location>
</feature>
<evidence type="ECO:0000256" key="1">
    <source>
        <dbReference type="ARBA" id="ARBA00016556"/>
    </source>
</evidence>
<dbReference type="CDD" id="cd04753">
    <property type="entry name" value="Commd5_HCaRG"/>
    <property type="match status" value="1"/>
</dbReference>
<comment type="similarity">
    <text evidence="2">Belongs to the COMM domain-containing protein 5 family.</text>
</comment>
<evidence type="ECO:0000256" key="3">
    <source>
        <dbReference type="SAM" id="MobiDB-lite"/>
    </source>
</evidence>
<sequence>MGSNPASAPSQRGDFGRVTSLLWAPIWKMGMETVSPPRDHLMTLCLPQRSEQCSAQRKRLTNSNVVLLRRLRFWEAGGRRRCGTSVGRGGHVSGGGRGRSRPQQQQREEGMAAAGAVAPSPHLSPHGDGQSGRVSFLGPRPPPEVEAMARHIPTLQKDTFGKLLKAVVSALEGKDCRESIRLLSESSSLSDEQLSVLISGMYTLLKEALRLPTSTLKQEVFKEDLRDLRVPQEFIVDFASVVFGNRRPTLEVLKQGAQLPSIDDFRWRVDVAISTSSLARALQPSILMQLKLSDGTAHRFEVPIAKFQELRYNVALILKEMNDLEKRSILKIQDKILPSCG</sequence>
<reference evidence="5" key="2">
    <citation type="submission" date="2025-08" db="UniProtKB">
        <authorList>
            <consortium name="Ensembl"/>
        </authorList>
    </citation>
    <scope>IDENTIFICATION</scope>
    <source>
        <strain evidence="5">Glennie</strain>
    </source>
</reference>
<dbReference type="PANTHER" id="PTHR15666">
    <property type="entry name" value="COMM DOMAIN CONTAINING PROTEIN 5"/>
    <property type="match status" value="1"/>
</dbReference>
<evidence type="ECO:0000313" key="6">
    <source>
        <dbReference type="Proteomes" id="UP000002279"/>
    </source>
</evidence>
<protein>
    <recommendedName>
        <fullName evidence="1">COMM domain-containing protein 5</fullName>
    </recommendedName>
</protein>
<dbReference type="GO" id="GO:0005634">
    <property type="term" value="C:nucleus"/>
    <property type="evidence" value="ECO:0000318"/>
    <property type="project" value="GO_Central"/>
</dbReference>
<dbReference type="GeneTree" id="ENSGT00390000013770"/>
<evidence type="ECO:0000259" key="4">
    <source>
        <dbReference type="PROSITE" id="PS51269"/>
    </source>
</evidence>
<dbReference type="PANTHER" id="PTHR15666:SF1">
    <property type="entry name" value="COMM DOMAIN-CONTAINING PROTEIN 5"/>
    <property type="match status" value="1"/>
</dbReference>
<evidence type="ECO:0000313" key="5">
    <source>
        <dbReference type="Ensembl" id="ENSOANP00000043688.1"/>
    </source>
</evidence>
<dbReference type="OMA" id="HIVAGMY"/>
<dbReference type="Proteomes" id="UP000002279">
    <property type="component" value="Chromosome 6"/>
</dbReference>
<dbReference type="InterPro" id="IPR017920">
    <property type="entry name" value="COMM"/>
</dbReference>
<dbReference type="InterPro" id="IPR037357">
    <property type="entry name" value="COMMD5"/>
</dbReference>
<dbReference type="FunCoup" id="A0A6I8NT08">
    <property type="interactions" value="1831"/>
</dbReference>
<keyword evidence="6" id="KW-1185">Reference proteome</keyword>
<feature type="region of interest" description="Disordered" evidence="3">
    <location>
        <begin position="82"/>
        <end position="143"/>
    </location>
</feature>
<dbReference type="InParanoid" id="A0A6I8NT08"/>